<dbReference type="Pfam" id="PF20415">
    <property type="entry name" value="DUF6699"/>
    <property type="match status" value="1"/>
</dbReference>
<feature type="region of interest" description="Disordered" evidence="1">
    <location>
        <begin position="180"/>
        <end position="202"/>
    </location>
</feature>
<reference evidence="3 4" key="1">
    <citation type="journal article" date="2020" name="ISME J.">
        <title>Uncovering the hidden diversity of litter-decomposition mechanisms in mushroom-forming fungi.</title>
        <authorList>
            <person name="Floudas D."/>
            <person name="Bentzer J."/>
            <person name="Ahren D."/>
            <person name="Johansson T."/>
            <person name="Persson P."/>
            <person name="Tunlid A."/>
        </authorList>
    </citation>
    <scope>NUCLEOTIDE SEQUENCE [LARGE SCALE GENOMIC DNA]</scope>
    <source>
        <strain evidence="3 4">CBS 146.42</strain>
    </source>
</reference>
<dbReference type="EMBL" id="JAACJO010000005">
    <property type="protein sequence ID" value="KAF5358351.1"/>
    <property type="molecule type" value="Genomic_DNA"/>
</dbReference>
<evidence type="ECO:0000256" key="1">
    <source>
        <dbReference type="SAM" id="MobiDB-lite"/>
    </source>
</evidence>
<dbReference type="AlphaFoldDB" id="A0A8H5G502"/>
<sequence>MYNPWKDAEIIKPETESLVLRASKALCALELNHSSLRQARIASRGPDGLLFSHCAYSKHSVNKVDKFDTVATRVTSRRLIPKLHLAKLFLAITAYARTQHSARSHSHSLIKSKPPQYTGLQIPWLIVLNIPVIVDMSYYPSVDSGKARKHNKHAGWGGIPMSPYASPHASPYAIPYTSPHASPYRQQTGIPTPSPLRSQIPSSSPAYYYEPDYSRRPSFGAYPSVPVPNSINPGPLELSPIPEDPGPGYGSQPPEDKNRAMEEPTYEIDEHGLRSTLATDSSDMIIFDLSSPVFGPMRYSQANRDRLEYLPVEELDAVAILPVTTQMDIQCDGLPDLEWLIELRLVNTNRLVGRAPPPITVGDILVMIHQYMAQPVEEGTLSRFSENIQAEIRKAHERRCKLLGAQAAEEKEKGLKRIDVFGGDVWFGGLSSSGFTSKGIKRFKLSVYSGDDRFLF</sequence>
<evidence type="ECO:0000313" key="3">
    <source>
        <dbReference type="EMBL" id="KAF5358351.1"/>
    </source>
</evidence>
<feature type="region of interest" description="Disordered" evidence="1">
    <location>
        <begin position="220"/>
        <end position="260"/>
    </location>
</feature>
<proteinExistence type="predicted"/>
<feature type="compositionally biased region" description="Polar residues" evidence="1">
    <location>
        <begin position="184"/>
        <end position="202"/>
    </location>
</feature>
<dbReference type="OrthoDB" id="3251728at2759"/>
<evidence type="ECO:0000259" key="2">
    <source>
        <dbReference type="Pfam" id="PF20415"/>
    </source>
</evidence>
<name>A0A8H5G502_9AGAR</name>
<accession>A0A8H5G502</accession>
<gene>
    <name evidence="3" type="ORF">D9756_001899</name>
</gene>
<protein>
    <recommendedName>
        <fullName evidence="2">DUF6699 domain-containing protein</fullName>
    </recommendedName>
</protein>
<comment type="caution">
    <text evidence="3">The sequence shown here is derived from an EMBL/GenBank/DDBJ whole genome shotgun (WGS) entry which is preliminary data.</text>
</comment>
<dbReference type="Proteomes" id="UP000559027">
    <property type="component" value="Unassembled WGS sequence"/>
</dbReference>
<evidence type="ECO:0000313" key="4">
    <source>
        <dbReference type="Proteomes" id="UP000559027"/>
    </source>
</evidence>
<feature type="domain" description="DUF6699" evidence="2">
    <location>
        <begin position="287"/>
        <end position="432"/>
    </location>
</feature>
<keyword evidence="4" id="KW-1185">Reference proteome</keyword>
<organism evidence="3 4">
    <name type="scientific">Leucocoprinus leucothites</name>
    <dbReference type="NCBI Taxonomy" id="201217"/>
    <lineage>
        <taxon>Eukaryota</taxon>
        <taxon>Fungi</taxon>
        <taxon>Dikarya</taxon>
        <taxon>Basidiomycota</taxon>
        <taxon>Agaricomycotina</taxon>
        <taxon>Agaricomycetes</taxon>
        <taxon>Agaricomycetidae</taxon>
        <taxon>Agaricales</taxon>
        <taxon>Agaricineae</taxon>
        <taxon>Agaricaceae</taxon>
        <taxon>Leucocoprinus</taxon>
    </lineage>
</organism>
<dbReference type="InterPro" id="IPR046522">
    <property type="entry name" value="DUF6699"/>
</dbReference>